<dbReference type="SUPFAM" id="SSF53335">
    <property type="entry name" value="S-adenosyl-L-methionine-dependent methyltransferases"/>
    <property type="match status" value="1"/>
</dbReference>
<reference evidence="3 4" key="1">
    <citation type="submission" date="2023-01" db="EMBL/GenBank/DDBJ databases">
        <title>Analysis of 21 Apiospora genomes using comparative genomics revels a genus with tremendous synthesis potential of carbohydrate active enzymes and secondary metabolites.</title>
        <authorList>
            <person name="Sorensen T."/>
        </authorList>
    </citation>
    <scope>NUCLEOTIDE SEQUENCE [LARGE SCALE GENOMIC DNA]</scope>
    <source>
        <strain evidence="3 4">CBS 114990</strain>
    </source>
</reference>
<evidence type="ECO:0000256" key="1">
    <source>
        <dbReference type="ARBA" id="ARBA00038158"/>
    </source>
</evidence>
<protein>
    <recommendedName>
        <fullName evidence="5">Methyltransferase</fullName>
    </recommendedName>
</protein>
<dbReference type="PANTHER" id="PTHR43591">
    <property type="entry name" value="METHYLTRANSFERASE"/>
    <property type="match status" value="1"/>
</dbReference>
<evidence type="ECO:0000256" key="2">
    <source>
        <dbReference type="SAM" id="MobiDB-lite"/>
    </source>
</evidence>
<dbReference type="RefSeq" id="XP_066665666.1">
    <property type="nucleotide sequence ID" value="XM_066813704.1"/>
</dbReference>
<dbReference type="Pfam" id="PF13489">
    <property type="entry name" value="Methyltransf_23"/>
    <property type="match status" value="1"/>
</dbReference>
<comment type="caution">
    <text evidence="3">The sequence shown here is derived from an EMBL/GenBank/DDBJ whole genome shotgun (WGS) entry which is preliminary data.</text>
</comment>
<dbReference type="PANTHER" id="PTHR43591:SF102">
    <property type="entry name" value="S-ADENOSYL-L-METHIONINE-DEPENDENT METHYLTRANSFERASE"/>
    <property type="match status" value="1"/>
</dbReference>
<dbReference type="Proteomes" id="UP001433268">
    <property type="component" value="Unassembled WGS sequence"/>
</dbReference>
<evidence type="ECO:0000313" key="4">
    <source>
        <dbReference type="Proteomes" id="UP001433268"/>
    </source>
</evidence>
<gene>
    <name evidence="3" type="ORF">PG997_009389</name>
</gene>
<dbReference type="GeneID" id="92046764"/>
<keyword evidence="4" id="KW-1185">Reference proteome</keyword>
<name>A0ABR1VTZ6_9PEZI</name>
<evidence type="ECO:0000313" key="3">
    <source>
        <dbReference type="EMBL" id="KAK8074726.1"/>
    </source>
</evidence>
<dbReference type="EMBL" id="JAQQWN010000007">
    <property type="protein sequence ID" value="KAK8074726.1"/>
    <property type="molecule type" value="Genomic_DNA"/>
</dbReference>
<dbReference type="InterPro" id="IPR029063">
    <property type="entry name" value="SAM-dependent_MTases_sf"/>
</dbReference>
<organism evidence="3 4">
    <name type="scientific">Apiospora hydei</name>
    <dbReference type="NCBI Taxonomy" id="1337664"/>
    <lineage>
        <taxon>Eukaryota</taxon>
        <taxon>Fungi</taxon>
        <taxon>Dikarya</taxon>
        <taxon>Ascomycota</taxon>
        <taxon>Pezizomycotina</taxon>
        <taxon>Sordariomycetes</taxon>
        <taxon>Xylariomycetidae</taxon>
        <taxon>Amphisphaeriales</taxon>
        <taxon>Apiosporaceae</taxon>
        <taxon>Apiospora</taxon>
    </lineage>
</organism>
<feature type="region of interest" description="Disordered" evidence="2">
    <location>
        <begin position="1"/>
        <end position="28"/>
    </location>
</feature>
<sequence>MQNSFGSDDHELVEDDGSGSVPQPTTSRGQLLWRACPSCPAVRCSPSQPLPATTHPLQASADAGQSSFRMPEELIRIPSGASVQTHDSILEATGRTYQSFREGRYFLPNDPVSTHTHIPRDRKEYGEATTHHNTTGRARPTGSSTCLFRARIGGQARSGAARQHPDSHVVGTDLSLIQPANSPPNCEFIKEDSEDEWVFPQYKFDYVHLRVVYTCFNDPRKVMKHAFDNLNEGGWIEYMDFELELTSNTQSVEGSAVGNWAGHAVRGAAAQGRDIKVARHYKDWLVEAGFVDVVEWKFEMPLGTWPRDPRQRLIGDYTRTNAYEGARGIGLKMIAGLGLPPEEIEKIIEGAKHEIKTNISDYEAYFPG</sequence>
<proteinExistence type="inferred from homology"/>
<comment type="similarity">
    <text evidence="1">Belongs to the methyltransferase superfamily. LaeA methyltransferase family.</text>
</comment>
<dbReference type="Gene3D" id="3.40.50.150">
    <property type="entry name" value="Vaccinia Virus protein VP39"/>
    <property type="match status" value="1"/>
</dbReference>
<evidence type="ECO:0008006" key="5">
    <source>
        <dbReference type="Google" id="ProtNLM"/>
    </source>
</evidence>
<dbReference type="CDD" id="cd02440">
    <property type="entry name" value="AdoMet_MTases"/>
    <property type="match status" value="1"/>
</dbReference>
<accession>A0ABR1VTZ6</accession>